<organism evidence="1 2">
    <name type="scientific">Roseibium aggregatum</name>
    <dbReference type="NCBI Taxonomy" id="187304"/>
    <lineage>
        <taxon>Bacteria</taxon>
        <taxon>Pseudomonadati</taxon>
        <taxon>Pseudomonadota</taxon>
        <taxon>Alphaproteobacteria</taxon>
        <taxon>Hyphomicrobiales</taxon>
        <taxon>Stappiaceae</taxon>
        <taxon>Roseibium</taxon>
    </lineage>
</organism>
<dbReference type="Proteomes" id="UP000664096">
    <property type="component" value="Unassembled WGS sequence"/>
</dbReference>
<name>A0A939ED66_9HYPH</name>
<dbReference type="EMBL" id="JAEKJZ010000001">
    <property type="protein sequence ID" value="MBN9669700.1"/>
    <property type="molecule type" value="Genomic_DNA"/>
</dbReference>
<comment type="caution">
    <text evidence="1">The sequence shown here is derived from an EMBL/GenBank/DDBJ whole genome shotgun (WGS) entry which is preliminary data.</text>
</comment>
<accession>A0A939ED66</accession>
<reference evidence="1" key="1">
    <citation type="submission" date="2020-12" db="EMBL/GenBank/DDBJ databases">
        <title>Oil enriched cultivation method for isolating marine PHA-producing bacteria.</title>
        <authorList>
            <person name="Zheng W."/>
            <person name="Yu S."/>
            <person name="Huang Y."/>
        </authorList>
    </citation>
    <scope>NUCLEOTIDE SEQUENCE</scope>
    <source>
        <strain evidence="1">SY-2-12</strain>
    </source>
</reference>
<evidence type="ECO:0000313" key="1">
    <source>
        <dbReference type="EMBL" id="MBN9669700.1"/>
    </source>
</evidence>
<sequence length="198" mass="21390">MATVLSVLAFSGSGHAAWDGTVGSFLEPEAAIDLFGSSQVPVEGSRPEVKVAPFELAFADDVTGAIVRQLQRGTAQCGRLDPIYRIDCMRQVYQQAAGATGNRPDYAAANSQLRKASRALNGILRQHGDRNAPKAKQGNRNYRAVARTALRQANRQASQAIEEAATKLLRSAGNSKKRKVHYTRIANAVNSTKKILRS</sequence>
<dbReference type="AlphaFoldDB" id="A0A939ED66"/>
<proteinExistence type="predicted"/>
<gene>
    <name evidence="1" type="ORF">JF539_05075</name>
</gene>
<evidence type="ECO:0000313" key="2">
    <source>
        <dbReference type="Proteomes" id="UP000664096"/>
    </source>
</evidence>
<dbReference type="RefSeq" id="WP_207139243.1">
    <property type="nucleotide sequence ID" value="NZ_JAEKJZ010000001.1"/>
</dbReference>
<protein>
    <submittedName>
        <fullName evidence="1">Uncharacterized protein</fullName>
    </submittedName>
</protein>